<evidence type="ECO:0000313" key="3">
    <source>
        <dbReference type="EMBL" id="TDC48494.1"/>
    </source>
</evidence>
<proteinExistence type="predicted"/>
<evidence type="ECO:0000256" key="1">
    <source>
        <dbReference type="SAM" id="MobiDB-lite"/>
    </source>
</evidence>
<keyword evidence="4" id="KW-1185">Reference proteome</keyword>
<feature type="transmembrane region" description="Helical" evidence="2">
    <location>
        <begin position="41"/>
        <end position="62"/>
    </location>
</feature>
<keyword evidence="2" id="KW-0812">Transmembrane</keyword>
<reference evidence="3 4" key="1">
    <citation type="submission" date="2019-02" db="EMBL/GenBank/DDBJ databases">
        <title>Draft genome sequences of novel Actinobacteria.</title>
        <authorList>
            <person name="Sahin N."/>
            <person name="Ay H."/>
            <person name="Saygin H."/>
        </authorList>
    </citation>
    <scope>NUCLEOTIDE SEQUENCE [LARGE SCALE GENOMIC DNA]</scope>
    <source>
        <strain evidence="3 4">KC603</strain>
    </source>
</reference>
<dbReference type="OrthoDB" id="3695075at2"/>
<dbReference type="EMBL" id="SMKL01000055">
    <property type="protein sequence ID" value="TDC48494.1"/>
    <property type="molecule type" value="Genomic_DNA"/>
</dbReference>
<dbReference type="AlphaFoldDB" id="A0A4R4RGS8"/>
<feature type="region of interest" description="Disordered" evidence="1">
    <location>
        <begin position="69"/>
        <end position="170"/>
    </location>
</feature>
<evidence type="ECO:0000313" key="4">
    <source>
        <dbReference type="Proteomes" id="UP000295621"/>
    </source>
</evidence>
<sequence length="323" mass="33738">MNDFDDELRRILGDERLSLNARTDAVGRIVKGAQRRRTTRMVASAAGSVGLVAALAVGSVAVSGQFTAAPNPAPANTPTTLETPAPPTVEETPAPPSTLMTPDATETGEAVEPPTGETPDTPPDDETEAPPATDPGGETGTETGAETGTEGGEDPTTEDPAAGKTVIYPNEGIDGYTVGTPLTELETIPGVVITPYEPGTGYHEACYGEYRSANAHGLISVRGSWGEYPDDLRPHFEVATMHFDIPVATPEGIAAGSTESDVLAAYTDPTFTDDGYYRAVFYGENVIMRAWHFLMSGGEVAEVVMDGAAQCDRQPITDPPPGG</sequence>
<organism evidence="3 4">
    <name type="scientific">Jiangella ureilytica</name>
    <dbReference type="NCBI Taxonomy" id="2530374"/>
    <lineage>
        <taxon>Bacteria</taxon>
        <taxon>Bacillati</taxon>
        <taxon>Actinomycetota</taxon>
        <taxon>Actinomycetes</taxon>
        <taxon>Jiangellales</taxon>
        <taxon>Jiangellaceae</taxon>
        <taxon>Jiangella</taxon>
    </lineage>
</organism>
<keyword evidence="2" id="KW-1133">Transmembrane helix</keyword>
<dbReference type="Proteomes" id="UP000295621">
    <property type="component" value="Unassembled WGS sequence"/>
</dbReference>
<comment type="caution">
    <text evidence="3">The sequence shown here is derived from an EMBL/GenBank/DDBJ whole genome shotgun (WGS) entry which is preliminary data.</text>
</comment>
<dbReference type="RefSeq" id="WP_131986060.1">
    <property type="nucleotide sequence ID" value="NZ_SMKL01000055.1"/>
</dbReference>
<evidence type="ECO:0000256" key="2">
    <source>
        <dbReference type="SAM" id="Phobius"/>
    </source>
</evidence>
<protein>
    <submittedName>
        <fullName evidence="3">Uncharacterized protein</fullName>
    </submittedName>
</protein>
<accession>A0A4R4RGS8</accession>
<keyword evidence="2" id="KW-0472">Membrane</keyword>
<feature type="compositionally biased region" description="Low complexity" evidence="1">
    <location>
        <begin position="69"/>
        <end position="92"/>
    </location>
</feature>
<name>A0A4R4RGS8_9ACTN</name>
<gene>
    <name evidence="3" type="ORF">E1212_21005</name>
</gene>
<feature type="compositionally biased region" description="Low complexity" evidence="1">
    <location>
        <begin position="129"/>
        <end position="148"/>
    </location>
</feature>